<dbReference type="GO" id="GO:0007165">
    <property type="term" value="P:signal transduction"/>
    <property type="evidence" value="ECO:0007669"/>
    <property type="project" value="UniProtKB-KW"/>
</dbReference>
<evidence type="ECO:0000313" key="9">
    <source>
        <dbReference type="EMBL" id="GIE46751.1"/>
    </source>
</evidence>
<dbReference type="Proteomes" id="UP000647172">
    <property type="component" value="Unassembled WGS sequence"/>
</dbReference>
<dbReference type="InterPro" id="IPR003660">
    <property type="entry name" value="HAMP_dom"/>
</dbReference>
<sequence>MCGRARPMSLGTSLEENMFALLDRLPLKARTGLALLCFVGGMVGLGLYVRSVAGAAADGLPTGSDARADLELLASVALWALVVVPLGVLMQVSVWRSIVRVLRIDADVIKSAAGGDLSRRMPVVGKDELGQMAVAYNTMMDRFHETVAGIRRAVDEVTSSAGSLRQASSTMTTAADATAMELETVARSAARTSDEVGAIAEGTRQMRQAITEISVNTSDVSRMTDEAVAGVTRATTNVTRLQGSSQEINDVLRSINAIAAQTNLLALNATIEAARAGEAGRGFAIVAGEVKELAQATAAATEEIARRIEGIQQDTGEAVDAVSGFSAIIGAIAEHQVTIAAAVEEQSATTGTMVEGAGTVSTGTEQISQAIGAVSSAASEVRGAAEETHRAVGDLTGTAARLHSLAAVFHS</sequence>
<protein>
    <recommendedName>
        <fullName evidence="11">Methyl-accepting chemotaxis protein</fullName>
    </recommendedName>
</protein>
<dbReference type="PROSITE" id="PS50111">
    <property type="entry name" value="CHEMOTAXIS_TRANSDUC_2"/>
    <property type="match status" value="1"/>
</dbReference>
<feature type="transmembrane region" description="Helical" evidence="6">
    <location>
        <begin position="73"/>
        <end position="95"/>
    </location>
</feature>
<dbReference type="PROSITE" id="PS50885">
    <property type="entry name" value="HAMP"/>
    <property type="match status" value="1"/>
</dbReference>
<evidence type="ECO:0000259" key="8">
    <source>
        <dbReference type="PROSITE" id="PS50885"/>
    </source>
</evidence>
<evidence type="ECO:0000256" key="4">
    <source>
        <dbReference type="ARBA" id="ARBA00029447"/>
    </source>
</evidence>
<dbReference type="Gene3D" id="1.10.287.950">
    <property type="entry name" value="Methyl-accepting chemotaxis protein"/>
    <property type="match status" value="1"/>
</dbReference>
<reference evidence="9" key="1">
    <citation type="submission" date="2021-01" db="EMBL/GenBank/DDBJ databases">
        <title>Whole genome shotgun sequence of Actinoplanes nipponensis NBRC 14063.</title>
        <authorList>
            <person name="Komaki H."/>
            <person name="Tamura T."/>
        </authorList>
    </citation>
    <scope>NUCLEOTIDE SEQUENCE</scope>
    <source>
        <strain evidence="9">NBRC 14063</strain>
    </source>
</reference>
<dbReference type="SUPFAM" id="SSF58104">
    <property type="entry name" value="Methyl-accepting chemotaxis protein (MCP) signaling domain"/>
    <property type="match status" value="1"/>
</dbReference>
<dbReference type="SMART" id="SM00304">
    <property type="entry name" value="HAMP"/>
    <property type="match status" value="1"/>
</dbReference>
<evidence type="ECO:0000256" key="2">
    <source>
        <dbReference type="ARBA" id="ARBA00022989"/>
    </source>
</evidence>
<evidence type="ECO:0008006" key="11">
    <source>
        <dbReference type="Google" id="ProtNLM"/>
    </source>
</evidence>
<evidence type="ECO:0000256" key="1">
    <source>
        <dbReference type="ARBA" id="ARBA00022692"/>
    </source>
</evidence>
<feature type="transmembrane region" description="Helical" evidence="6">
    <location>
        <begin position="33"/>
        <end position="53"/>
    </location>
</feature>
<evidence type="ECO:0000259" key="7">
    <source>
        <dbReference type="PROSITE" id="PS50111"/>
    </source>
</evidence>
<keyword evidence="3 5" id="KW-0807">Transducer</keyword>
<dbReference type="InterPro" id="IPR004089">
    <property type="entry name" value="MCPsignal_dom"/>
</dbReference>
<dbReference type="Pfam" id="PF00015">
    <property type="entry name" value="MCPsignal"/>
    <property type="match status" value="1"/>
</dbReference>
<keyword evidence="1 6" id="KW-0812">Transmembrane</keyword>
<proteinExistence type="inferred from homology"/>
<accession>A0A919JAJ2</accession>
<gene>
    <name evidence="9" type="ORF">Ani05nite_02850</name>
</gene>
<dbReference type="AlphaFoldDB" id="A0A919JAJ2"/>
<keyword evidence="2 6" id="KW-1133">Transmembrane helix</keyword>
<dbReference type="Pfam" id="PF00672">
    <property type="entry name" value="HAMP"/>
    <property type="match status" value="1"/>
</dbReference>
<dbReference type="EMBL" id="BOMQ01000008">
    <property type="protein sequence ID" value="GIE46751.1"/>
    <property type="molecule type" value="Genomic_DNA"/>
</dbReference>
<keyword evidence="10" id="KW-1185">Reference proteome</keyword>
<comment type="similarity">
    <text evidence="4">Belongs to the methyl-accepting chemotaxis (MCP) protein family.</text>
</comment>
<feature type="domain" description="HAMP" evidence="8">
    <location>
        <begin position="96"/>
        <end position="148"/>
    </location>
</feature>
<evidence type="ECO:0000313" key="10">
    <source>
        <dbReference type="Proteomes" id="UP000647172"/>
    </source>
</evidence>
<dbReference type="SMART" id="SM00283">
    <property type="entry name" value="MA"/>
    <property type="match status" value="1"/>
</dbReference>
<dbReference type="CDD" id="cd06225">
    <property type="entry name" value="HAMP"/>
    <property type="match status" value="1"/>
</dbReference>
<evidence type="ECO:0000256" key="3">
    <source>
        <dbReference type="ARBA" id="ARBA00023224"/>
    </source>
</evidence>
<comment type="caution">
    <text evidence="9">The sequence shown here is derived from an EMBL/GenBank/DDBJ whole genome shotgun (WGS) entry which is preliminary data.</text>
</comment>
<keyword evidence="6" id="KW-0472">Membrane</keyword>
<evidence type="ECO:0000256" key="5">
    <source>
        <dbReference type="PROSITE-ProRule" id="PRU00284"/>
    </source>
</evidence>
<evidence type="ECO:0000256" key="6">
    <source>
        <dbReference type="SAM" id="Phobius"/>
    </source>
</evidence>
<name>A0A919JAJ2_9ACTN</name>
<dbReference type="PANTHER" id="PTHR32089">
    <property type="entry name" value="METHYL-ACCEPTING CHEMOTAXIS PROTEIN MCPB"/>
    <property type="match status" value="1"/>
</dbReference>
<dbReference type="PANTHER" id="PTHR32089:SF112">
    <property type="entry name" value="LYSOZYME-LIKE PROTEIN-RELATED"/>
    <property type="match status" value="1"/>
</dbReference>
<dbReference type="GO" id="GO:0016020">
    <property type="term" value="C:membrane"/>
    <property type="evidence" value="ECO:0007669"/>
    <property type="project" value="InterPro"/>
</dbReference>
<feature type="domain" description="Methyl-accepting transducer" evidence="7">
    <location>
        <begin position="153"/>
        <end position="382"/>
    </location>
</feature>
<organism evidence="9 10">
    <name type="scientific">Actinoplanes nipponensis</name>
    <dbReference type="NCBI Taxonomy" id="135950"/>
    <lineage>
        <taxon>Bacteria</taxon>
        <taxon>Bacillati</taxon>
        <taxon>Actinomycetota</taxon>
        <taxon>Actinomycetes</taxon>
        <taxon>Micromonosporales</taxon>
        <taxon>Micromonosporaceae</taxon>
        <taxon>Actinoplanes</taxon>
    </lineage>
</organism>